<dbReference type="Proteomes" id="UP000426772">
    <property type="component" value="Unassembled WGS sequence"/>
</dbReference>
<comment type="caution">
    <text evidence="2">The sequence shown here is derived from an EMBL/GenBank/DDBJ whole genome shotgun (WGS) entry which is preliminary data.</text>
</comment>
<reference evidence="2 3" key="1">
    <citation type="submission" date="2018-10" db="EMBL/GenBank/DDBJ databases">
        <title>Draft genome sequence of Pantoea vagans isolated from corpses of the sugarcane aphid Melanaphis sacchari Zehntner.</title>
        <authorList>
            <person name="Toledo E."/>
            <person name="Pena G."/>
            <person name="Lozano L."/>
        </authorList>
    </citation>
    <scope>NUCLEOTIDE SEQUENCE [LARGE SCALE GENOMIC DNA]</scope>
    <source>
        <strain evidence="2 3">ET-90</strain>
    </source>
</reference>
<evidence type="ECO:0000256" key="1">
    <source>
        <dbReference type="SAM" id="Phobius"/>
    </source>
</evidence>
<evidence type="ECO:0000313" key="2">
    <source>
        <dbReference type="EMBL" id="TXL68130.1"/>
    </source>
</evidence>
<keyword evidence="1" id="KW-0812">Transmembrane</keyword>
<organism evidence="2 3">
    <name type="scientific">Pantoea vagans</name>
    <dbReference type="NCBI Taxonomy" id="470934"/>
    <lineage>
        <taxon>Bacteria</taxon>
        <taxon>Pseudomonadati</taxon>
        <taxon>Pseudomonadota</taxon>
        <taxon>Gammaproteobacteria</taxon>
        <taxon>Enterobacterales</taxon>
        <taxon>Erwiniaceae</taxon>
        <taxon>Pantoea</taxon>
    </lineage>
</organism>
<keyword evidence="1" id="KW-0472">Membrane</keyword>
<name>A0ABY3L9G5_9GAMM</name>
<gene>
    <name evidence="2" type="ORF">D9O29_24275</name>
</gene>
<feature type="non-terminal residue" evidence="2">
    <location>
        <position position="1"/>
    </location>
</feature>
<proteinExistence type="predicted"/>
<sequence>CLLLKLHAFEFTLVRGNPLSSCVWAQQLLIFSLFIHLLLLSWRFVCSFIMTLAELNKTWAGLIF</sequence>
<keyword evidence="3" id="KW-1185">Reference proteome</keyword>
<keyword evidence="1" id="KW-1133">Transmembrane helix</keyword>
<dbReference type="EMBL" id="RCNL01000281">
    <property type="protein sequence ID" value="TXL68130.1"/>
    <property type="molecule type" value="Genomic_DNA"/>
</dbReference>
<accession>A0ABY3L9G5</accession>
<protein>
    <submittedName>
        <fullName evidence="2">Uncharacterized protein</fullName>
    </submittedName>
</protein>
<evidence type="ECO:0000313" key="3">
    <source>
        <dbReference type="Proteomes" id="UP000426772"/>
    </source>
</evidence>
<feature type="transmembrane region" description="Helical" evidence="1">
    <location>
        <begin position="28"/>
        <end position="53"/>
    </location>
</feature>